<accession>A0A2Y9B590</accession>
<feature type="domain" description="Type II/III secretion system secretin-like" evidence="11">
    <location>
        <begin position="438"/>
        <end position="604"/>
    </location>
</feature>
<feature type="domain" description="NolW-like" evidence="12">
    <location>
        <begin position="219"/>
        <end position="280"/>
    </location>
</feature>
<feature type="domain" description="GspD-like N0" evidence="13">
    <location>
        <begin position="63"/>
        <end position="129"/>
    </location>
</feature>
<dbReference type="Pfam" id="PF03958">
    <property type="entry name" value="Secretin_N"/>
    <property type="match status" value="3"/>
</dbReference>
<dbReference type="Pfam" id="PF00263">
    <property type="entry name" value="Secretin"/>
    <property type="match status" value="1"/>
</dbReference>
<evidence type="ECO:0000259" key="11">
    <source>
        <dbReference type="Pfam" id="PF00263"/>
    </source>
</evidence>
<dbReference type="InterPro" id="IPR050810">
    <property type="entry name" value="Bact_Secretion_Sys_Channel"/>
</dbReference>
<gene>
    <name evidence="14" type="ORF">BCF38_11020</name>
    <name evidence="15" type="ORF">SAMN05421539_11020</name>
</gene>
<organism evidence="15 17">
    <name type="scientific">Jannaschia seohaensis</name>
    <dbReference type="NCBI Taxonomy" id="475081"/>
    <lineage>
        <taxon>Bacteria</taxon>
        <taxon>Pseudomonadati</taxon>
        <taxon>Pseudomonadota</taxon>
        <taxon>Alphaproteobacteria</taxon>
        <taxon>Rhodobacterales</taxon>
        <taxon>Roseobacteraceae</taxon>
        <taxon>Jannaschia</taxon>
    </lineage>
</organism>
<keyword evidence="5" id="KW-0812">Transmembrane</keyword>
<keyword evidence="4" id="KW-1134">Transmembrane beta strand</keyword>
<feature type="domain" description="NolW-like" evidence="12">
    <location>
        <begin position="155"/>
        <end position="215"/>
    </location>
</feature>
<evidence type="ECO:0000259" key="12">
    <source>
        <dbReference type="Pfam" id="PF03958"/>
    </source>
</evidence>
<dbReference type="PANTHER" id="PTHR30332">
    <property type="entry name" value="PROBABLE GENERAL SECRETION PATHWAY PROTEIN D"/>
    <property type="match status" value="1"/>
</dbReference>
<dbReference type="PANTHER" id="PTHR30332:SF24">
    <property type="entry name" value="SECRETIN GSPD-RELATED"/>
    <property type="match status" value="1"/>
</dbReference>
<name>A0A2Y9B590_9RHOB</name>
<evidence type="ECO:0000313" key="17">
    <source>
        <dbReference type="Proteomes" id="UP000251571"/>
    </source>
</evidence>
<evidence type="ECO:0000256" key="7">
    <source>
        <dbReference type="ARBA" id="ARBA00022927"/>
    </source>
</evidence>
<dbReference type="GO" id="GO:0015628">
    <property type="term" value="P:protein secretion by the type II secretion system"/>
    <property type="evidence" value="ECO:0007669"/>
    <property type="project" value="InterPro"/>
</dbReference>
<dbReference type="InterPro" id="IPR049371">
    <property type="entry name" value="GspD-like_N0"/>
</dbReference>
<comment type="subcellular location">
    <subcellularLocation>
        <location evidence="1 10">Cell outer membrane</location>
    </subcellularLocation>
</comment>
<dbReference type="AlphaFoldDB" id="A0A2Y9B590"/>
<dbReference type="Pfam" id="PF21305">
    <property type="entry name" value="type_II_gspD_N0"/>
    <property type="match status" value="1"/>
</dbReference>
<comment type="similarity">
    <text evidence="2">Belongs to the bacterial secretin family. GSP D subfamily.</text>
</comment>
<evidence type="ECO:0000313" key="14">
    <source>
        <dbReference type="EMBL" id="PWJ15800.1"/>
    </source>
</evidence>
<keyword evidence="9" id="KW-0998">Cell outer membrane</keyword>
<keyword evidence="16" id="KW-1185">Reference proteome</keyword>
<dbReference type="Proteomes" id="UP000245839">
    <property type="component" value="Unassembled WGS sequence"/>
</dbReference>
<evidence type="ECO:0000256" key="2">
    <source>
        <dbReference type="ARBA" id="ARBA00006980"/>
    </source>
</evidence>
<keyword evidence="3 10" id="KW-0813">Transport</keyword>
<dbReference type="InterPro" id="IPR013356">
    <property type="entry name" value="T2SS_GspD"/>
</dbReference>
<evidence type="ECO:0000259" key="13">
    <source>
        <dbReference type="Pfam" id="PF21305"/>
    </source>
</evidence>
<dbReference type="Proteomes" id="UP000251571">
    <property type="component" value="Unassembled WGS sequence"/>
</dbReference>
<evidence type="ECO:0000313" key="16">
    <source>
        <dbReference type="Proteomes" id="UP000245839"/>
    </source>
</evidence>
<protein>
    <submittedName>
        <fullName evidence="15">General secretion pathway protein D</fullName>
    </submittedName>
</protein>
<evidence type="ECO:0000256" key="1">
    <source>
        <dbReference type="ARBA" id="ARBA00004442"/>
    </source>
</evidence>
<proteinExistence type="inferred from homology"/>
<dbReference type="RefSeq" id="WP_245947630.1">
    <property type="nucleotide sequence ID" value="NZ_QGDJ01000010.1"/>
</dbReference>
<reference evidence="15 17" key="1">
    <citation type="submission" date="2016-10" db="EMBL/GenBank/DDBJ databases">
        <authorList>
            <person name="Cai Z."/>
        </authorList>
    </citation>
    <scope>NUCLEOTIDE SEQUENCE [LARGE SCALE GENOMIC DNA]</scope>
    <source>
        <strain evidence="15 17">DSM 25227</strain>
    </source>
</reference>
<keyword evidence="7" id="KW-0653">Protein transport</keyword>
<dbReference type="EMBL" id="UETC01000010">
    <property type="protein sequence ID" value="SSA49489.1"/>
    <property type="molecule type" value="Genomic_DNA"/>
</dbReference>
<dbReference type="GO" id="GO:0009279">
    <property type="term" value="C:cell outer membrane"/>
    <property type="evidence" value="ECO:0007669"/>
    <property type="project" value="UniProtKB-SubCell"/>
</dbReference>
<reference evidence="14 16" key="2">
    <citation type="submission" date="2018-03" db="EMBL/GenBank/DDBJ databases">
        <title>Genomic Encyclopedia of Archaeal and Bacterial Type Strains, Phase II (KMG-II): from individual species to whole genera.</title>
        <authorList>
            <person name="Goeker M."/>
        </authorList>
    </citation>
    <scope>NUCLEOTIDE SEQUENCE [LARGE SCALE GENOMIC DNA]</scope>
    <source>
        <strain evidence="14 16">DSM 25227</strain>
    </source>
</reference>
<dbReference type="InterPro" id="IPR004846">
    <property type="entry name" value="T2SS/T3SS_dom"/>
</dbReference>
<evidence type="ECO:0000256" key="3">
    <source>
        <dbReference type="ARBA" id="ARBA00022448"/>
    </source>
</evidence>
<feature type="domain" description="NolW-like" evidence="12">
    <location>
        <begin position="286"/>
        <end position="355"/>
    </location>
</feature>
<evidence type="ECO:0000256" key="6">
    <source>
        <dbReference type="ARBA" id="ARBA00022729"/>
    </source>
</evidence>
<dbReference type="GO" id="GO:0015627">
    <property type="term" value="C:type II protein secretion system complex"/>
    <property type="evidence" value="ECO:0007669"/>
    <property type="project" value="InterPro"/>
</dbReference>
<sequence>MESCAVSTRLAATGPINDGGTAAPGHEAGQDMKTSGILRAAWIAAVLAVAQLPAPQAAAQVQLDLRDADLRSFVEIVSEATGRNFLIDPGVRGTVTVLAPQELSAADLYDVFLNVLELNRLTLITGNGADRIVPMNVARELSSGAPQGGIGDFQTRVIEVRNVPLSEIIEVVRPLLPAEAVITPVPRSNLLILSDRGRNFGRIADLIERLDRPSDRPIEMIRLRNADARDVLDVIQSMDIVPPGAAVSVDRRSNALVVTGPEDLRQQLRRLAARLDTQQSNVVSTAIELSYADAAALADVVLRAISNQTADSASPQGEIRIVPEPQTNALLITAPQDRIDDIAEMVQFLDRRPSQVLVEAVIFEMSVEGFSDLSVQFAGLLDDAIVGGVEFALTGRPSLTNLVAAVANDAPISPGSGGTFGVGRRTGGDGIVGLISAIATSNSTRLLSTPSIMTLNNEEAEIVVAQNVPFLTGSFATVGEDAVPENPFQTIERQDVGLTLRVTPQINVDRTVKMAIEQEVSSLTNSNASTGGEITARRALTTNVLVRDGNVILLGGLLENGSGAVTQRVPGLSRLPLVGGLFRGKNASQSQSVLLILLRPRVVESESEGTRLTREIAREAKAASLAIAAESDDIPPRTRQVVLPFDGADLNQPFDAGFVDDAAQIRDYPPLPSRLRFDQKN</sequence>
<dbReference type="InterPro" id="IPR005644">
    <property type="entry name" value="NolW-like"/>
</dbReference>
<dbReference type="InterPro" id="IPR001775">
    <property type="entry name" value="GspD/PilQ"/>
</dbReference>
<dbReference type="EMBL" id="QGDJ01000010">
    <property type="protein sequence ID" value="PWJ15800.1"/>
    <property type="molecule type" value="Genomic_DNA"/>
</dbReference>
<dbReference type="Gene3D" id="3.30.1370.120">
    <property type="match status" value="3"/>
</dbReference>
<evidence type="ECO:0000256" key="8">
    <source>
        <dbReference type="ARBA" id="ARBA00023136"/>
    </source>
</evidence>
<evidence type="ECO:0000256" key="5">
    <source>
        <dbReference type="ARBA" id="ARBA00022692"/>
    </source>
</evidence>
<evidence type="ECO:0000256" key="4">
    <source>
        <dbReference type="ARBA" id="ARBA00022452"/>
    </source>
</evidence>
<dbReference type="PRINTS" id="PR00811">
    <property type="entry name" value="BCTERIALGSPD"/>
</dbReference>
<keyword evidence="6" id="KW-0732">Signal</keyword>
<dbReference type="InterPro" id="IPR038591">
    <property type="entry name" value="NolW-like_sf"/>
</dbReference>
<evidence type="ECO:0000256" key="9">
    <source>
        <dbReference type="ARBA" id="ARBA00023237"/>
    </source>
</evidence>
<keyword evidence="8" id="KW-0472">Membrane</keyword>
<evidence type="ECO:0000256" key="10">
    <source>
        <dbReference type="RuleBase" id="RU004004"/>
    </source>
</evidence>
<dbReference type="NCBIfam" id="TIGR02517">
    <property type="entry name" value="type_II_gspD"/>
    <property type="match status" value="1"/>
</dbReference>
<evidence type="ECO:0000313" key="15">
    <source>
        <dbReference type="EMBL" id="SSA49489.1"/>
    </source>
</evidence>